<feature type="transmembrane region" description="Helical" evidence="1">
    <location>
        <begin position="94"/>
        <end position="121"/>
    </location>
</feature>
<gene>
    <name evidence="2" type="ORF">Dm11a5_0136</name>
</gene>
<dbReference type="EMBL" id="CP011127">
    <property type="protein sequence ID" value="AMU85967.1"/>
    <property type="molecule type" value="Genomic_DNA"/>
</dbReference>
<dbReference type="OrthoDB" id="166434at2"/>
<keyword evidence="1" id="KW-1133">Transmembrane helix</keyword>
<keyword evidence="1" id="KW-0812">Transmembrane</keyword>
<dbReference type="AlphaFoldDB" id="A0A142V9E3"/>
<evidence type="ECO:0000256" key="1">
    <source>
        <dbReference type="SAM" id="Phobius"/>
    </source>
</evidence>
<accession>A0A142V9E3</accession>
<protein>
    <submittedName>
        <fullName evidence="2">Uncharacterized protein</fullName>
    </submittedName>
</protein>
<feature type="transmembrane region" description="Helical" evidence="1">
    <location>
        <begin position="127"/>
        <end position="146"/>
    </location>
</feature>
<proteinExistence type="predicted"/>
<dbReference type="Proteomes" id="UP000076394">
    <property type="component" value="Chromosome"/>
</dbReference>
<evidence type="ECO:0000313" key="2">
    <source>
        <dbReference type="EMBL" id="AMU85967.1"/>
    </source>
</evidence>
<keyword evidence="1" id="KW-0472">Membrane</keyword>
<dbReference type="PATRIC" id="fig|61435.8.peg.135"/>
<evidence type="ECO:0000313" key="3">
    <source>
        <dbReference type="Proteomes" id="UP000076394"/>
    </source>
</evidence>
<sequence>MPFTMVPEGYRSVLIGSAASIEDLGTFAPLEESSAEGALFLMRLDFAEPPSPEALAQLEQACFDAGVELWPGYSYVVYADVNQPTVYLAWQKGFAWLPIIIGLLVTTVLPPLLGSLVWWLMPEDLKNLISGIVNLGIMLVVMLLVTKLMPSFAPEKEKVKKVKQVEPEKLEGAAA</sequence>
<dbReference type="RefSeq" id="WP_034376870.1">
    <property type="nucleotide sequence ID" value="NZ_CP011127.1"/>
</dbReference>
<name>A0A142V9E3_9CHLR</name>
<reference evidence="2 3" key="1">
    <citation type="submission" date="2015-03" db="EMBL/GenBank/DDBJ databases">
        <title>Genomic characterization of Dehalococcoides mccartyi strain 11a5, an unusal plasmid-containing chloroethene dechlorinator.</title>
        <authorList>
            <person name="Zhao S."/>
            <person name="Ding C."/>
            <person name="He J."/>
        </authorList>
    </citation>
    <scope>NUCLEOTIDE SEQUENCE [LARGE SCALE GENOMIC DNA]</scope>
    <source>
        <strain evidence="2 3">11a5</strain>
    </source>
</reference>
<organism evidence="2 3">
    <name type="scientific">Dehalococcoides mccartyi</name>
    <dbReference type="NCBI Taxonomy" id="61435"/>
    <lineage>
        <taxon>Bacteria</taxon>
        <taxon>Bacillati</taxon>
        <taxon>Chloroflexota</taxon>
        <taxon>Dehalococcoidia</taxon>
        <taxon>Dehalococcoidales</taxon>
        <taxon>Dehalococcoidaceae</taxon>
        <taxon>Dehalococcoides</taxon>
    </lineage>
</organism>